<dbReference type="InterPro" id="IPR036236">
    <property type="entry name" value="Znf_C2H2_sf"/>
</dbReference>
<feature type="domain" description="C2H2-type" evidence="8">
    <location>
        <begin position="310"/>
        <end position="337"/>
    </location>
</feature>
<sequence>MEYIDTYMLEKESSRFKCEQCGRCYRHAGSLANHKKAHEVGSFQCPLCIRVLSNALALKNHLRIHTSKKSFSCSVCGKAFRLFSQLIVHHQVHGSQGSYEESIKKDHLESRTIMQENGERPDQNTLINTDMTDKFNDNSSTEEKKSVTNDSVDRPFKCDQCEKTYRHHGSLINHKKSHQLGVFQCSICYKQFNNLAALNNHQRTHTKSKFQTTPVHISTQPQEAVSDLCLTASQKSATAWFCNLCDISFPKKRNLKEHILMHSTSSSASELSDSCYYADSDTFLHSKKHFPPSHQLDKWEAGEHTNNQLYTCAYCGVKYSDLENLKDHYLTHNSPSTSSPQSDSQMPDSKQSGHGLQALEMASGKEAEVSNSLSEDTKDRRFTCHICGKRYRHAGSLINHKHSHQTGSYQCSICCKYYPHLAALNRHLRSHRTTSPGLPFDIEGDWLSPEPLTLELQQSSCNNQDQEDNSSPLHDNVVGISHQVYYNSNIDGLNEIHEQDRLEHTLLPSVNQMEERHMCADCGETYRDITGIKSHLCPQRCQQQQYITSGILANDKEECPLQNCRDLKWNNKQGSLSLINSCSGDTKEDDGEAYQCSECGNHYTSLWALKSHLCGKTHFQGIPMSMDLSSTNEENWRMMEMEGSLIICSTCGESFFNEHDLQAHQPLHGQDGTDEVAQNKTDNTYSTDVKTEEKSHICGECGMFCTEYNELEAHECAVKGKGKKLNVEKQVDGPRYFQPNLDSGDHPHRCDQCGRTYRHLNSLLNHKKSHRTGVFRCHVCQKRFYNLLALKSHHRTHFDLKRQKCGKAFKIQKQLLNHLQVHKEKKAKFQDLNQLHQSFQHGCRTEADEVLPKYSPSRVVSKKKTQSWCKQPNAICRKCGVKHRLKKPCHDPDSWIEQEAERLEGTEMRFQPFAYDHYGETRCHAGNLVYHKKAHKTAEYICTSTYSKQHTMKNHLHTHLADNKCSLQECGKGQKRLSCYKYSFNGKKMPQRVHMQPLEVRELKGGLGFKGSTDQLLTHCHTAKLSDNSDQKVTDDHGFVQKEDRPFVCNICNRTYRHAGSLVNHKNTHKTGIFCCSICSKDFFNALALRNHTRIHTQKKKHVCTTCGKAFRLASILLNHQKIHTQKNMHFSCPTCTKTFLVKSGLEQHHCGKNQKPYLKEVSRKTHAYPRKNDRDNRFKCEQCERTYRHASSLINHRNTHTTGIYHCALCPKTFYNLMALKNHRRIHSEVRRYSCQDCDKSFRVSSQLRSHQRVHMKQQELFCSTCQQSFRSHLSFRKHQELRCKAQQLPQQDMSGHSELDWNSGLDIAVMAAQGLDTNGLPRPSTVFPCMQSMLPVVENQQEGIKETSQKVHICEHCGRTYRHASSLLNHKNSHKLGIYICSTCKKEFSNLMALKNHRRIHTEPKRYVCSDCGKAFRVSTQLICHQRVHTKEKPFSCTHCGKNFSSKSNLRHHQKVHNKHFEACIDTGTKSILGIGIETYL</sequence>
<evidence type="ECO:0000256" key="7">
    <source>
        <dbReference type="SAM" id="MobiDB-lite"/>
    </source>
</evidence>
<dbReference type="Pfam" id="PF00096">
    <property type="entry name" value="zf-C2H2"/>
    <property type="match status" value="12"/>
</dbReference>
<dbReference type="GO" id="GO:0008270">
    <property type="term" value="F:zinc ion binding"/>
    <property type="evidence" value="ECO:0007669"/>
    <property type="project" value="UniProtKB-KW"/>
</dbReference>
<dbReference type="GO" id="GO:0000978">
    <property type="term" value="F:RNA polymerase II cis-regulatory region sequence-specific DNA binding"/>
    <property type="evidence" value="ECO:0007669"/>
    <property type="project" value="TreeGrafter"/>
</dbReference>
<dbReference type="PANTHER" id="PTHR24384">
    <property type="entry name" value="FINGER PUTATIVE TRANSCRIPTION FACTOR FAMILY-RELATED"/>
    <property type="match status" value="1"/>
</dbReference>
<feature type="compositionally biased region" description="Low complexity" evidence="7">
    <location>
        <begin position="334"/>
        <end position="352"/>
    </location>
</feature>
<feature type="domain" description="C2H2-type" evidence="8">
    <location>
        <begin position="748"/>
        <end position="770"/>
    </location>
</feature>
<reference evidence="9" key="2">
    <citation type="submission" date="2025-09" db="UniProtKB">
        <authorList>
            <consortium name="Ensembl"/>
        </authorList>
    </citation>
    <scope>IDENTIFICATION</scope>
</reference>
<dbReference type="PANTHER" id="PTHR24384:SF218">
    <property type="entry name" value="ZINC FINGER PROTEIN 502"/>
    <property type="match status" value="1"/>
</dbReference>
<keyword evidence="3" id="KW-0677">Repeat</keyword>
<dbReference type="STRING" id="1676925.ENSPKIP00000036112"/>
<keyword evidence="10" id="KW-1185">Reference proteome</keyword>
<comment type="similarity">
    <text evidence="1">Belongs to the krueppel C2H2-type zinc-finger protein family.</text>
</comment>
<dbReference type="GeneTree" id="ENSGT00940000164729"/>
<dbReference type="Pfam" id="PF12874">
    <property type="entry name" value="zf-met"/>
    <property type="match status" value="1"/>
</dbReference>
<dbReference type="FunFam" id="3.30.160.60:FF:000446">
    <property type="entry name" value="Zinc finger protein"/>
    <property type="match status" value="1"/>
</dbReference>
<evidence type="ECO:0000256" key="1">
    <source>
        <dbReference type="ARBA" id="ARBA00006991"/>
    </source>
</evidence>
<feature type="domain" description="C2H2-type" evidence="8">
    <location>
        <begin position="43"/>
        <end position="70"/>
    </location>
</feature>
<evidence type="ECO:0000256" key="2">
    <source>
        <dbReference type="ARBA" id="ARBA00022723"/>
    </source>
</evidence>
<feature type="region of interest" description="Disordered" evidence="7">
    <location>
        <begin position="116"/>
        <end position="150"/>
    </location>
</feature>
<feature type="compositionally biased region" description="Basic and acidic residues" evidence="7">
    <location>
        <begin position="131"/>
        <end position="150"/>
    </location>
</feature>
<feature type="domain" description="C2H2-type" evidence="8">
    <location>
        <begin position="646"/>
        <end position="673"/>
    </location>
</feature>
<feature type="region of interest" description="Disordered" evidence="7">
    <location>
        <begin position="330"/>
        <end position="354"/>
    </location>
</feature>
<evidence type="ECO:0000256" key="5">
    <source>
        <dbReference type="ARBA" id="ARBA00022833"/>
    </source>
</evidence>
<keyword evidence="5" id="KW-0862">Zinc</keyword>
<keyword evidence="4 6" id="KW-0863">Zinc-finger</keyword>
<dbReference type="Proteomes" id="UP000261540">
    <property type="component" value="Unplaced"/>
</dbReference>
<dbReference type="FunFam" id="3.30.160.60:FF:001345">
    <property type="entry name" value="zinc finger protein 646"/>
    <property type="match status" value="4"/>
</dbReference>
<feature type="domain" description="C2H2-type" evidence="8">
    <location>
        <begin position="1074"/>
        <end position="1101"/>
    </location>
</feature>
<feature type="domain" description="C2H2-type" evidence="8">
    <location>
        <begin position="594"/>
        <end position="623"/>
    </location>
</feature>
<accession>A0A3B3SZA5</accession>
<dbReference type="PROSITE" id="PS50157">
    <property type="entry name" value="ZINC_FINGER_C2H2_2"/>
    <property type="match status" value="24"/>
</dbReference>
<feature type="domain" description="C2H2-type" evidence="8">
    <location>
        <begin position="1234"/>
        <end position="1261"/>
    </location>
</feature>
<feature type="domain" description="C2H2-type" evidence="8">
    <location>
        <begin position="1437"/>
        <end position="1464"/>
    </location>
</feature>
<organism evidence="9 10">
    <name type="scientific">Paramormyrops kingsleyae</name>
    <dbReference type="NCBI Taxonomy" id="1676925"/>
    <lineage>
        <taxon>Eukaryota</taxon>
        <taxon>Metazoa</taxon>
        <taxon>Chordata</taxon>
        <taxon>Craniata</taxon>
        <taxon>Vertebrata</taxon>
        <taxon>Euteleostomi</taxon>
        <taxon>Actinopterygii</taxon>
        <taxon>Neopterygii</taxon>
        <taxon>Teleostei</taxon>
        <taxon>Osteoglossocephala</taxon>
        <taxon>Osteoglossomorpha</taxon>
        <taxon>Osteoglossiformes</taxon>
        <taxon>Mormyridae</taxon>
        <taxon>Paramormyrops</taxon>
    </lineage>
</organism>
<feature type="domain" description="C2H2-type" evidence="8">
    <location>
        <begin position="775"/>
        <end position="802"/>
    </location>
</feature>
<dbReference type="FunFam" id="3.30.160.60:FF:002353">
    <property type="entry name" value="Zinc finger protein 646"/>
    <property type="match status" value="1"/>
</dbReference>
<feature type="domain" description="C2H2-type" evidence="8">
    <location>
        <begin position="1409"/>
        <end position="1436"/>
    </location>
</feature>
<feature type="domain" description="C2H2-type" evidence="8">
    <location>
        <begin position="1354"/>
        <end position="1376"/>
    </location>
</feature>
<dbReference type="FunFam" id="3.30.160.60:FF:000414">
    <property type="entry name" value="Zinc finger protein 398"/>
    <property type="match status" value="1"/>
</dbReference>
<feature type="domain" description="C2H2-type" evidence="8">
    <location>
        <begin position="1206"/>
        <end position="1233"/>
    </location>
</feature>
<feature type="domain" description="C2H2-type" evidence="8">
    <location>
        <begin position="409"/>
        <end position="436"/>
    </location>
</feature>
<dbReference type="Gene3D" id="3.30.160.60">
    <property type="entry name" value="Classic Zinc Finger"/>
    <property type="match status" value="16"/>
</dbReference>
<keyword evidence="2" id="KW-0479">Metal-binding</keyword>
<dbReference type="Ensembl" id="ENSPKIT00000017052.1">
    <property type="protein sequence ID" value="ENSPKIP00000036112.1"/>
    <property type="gene ID" value="ENSPKIG00000014797.1"/>
</dbReference>
<dbReference type="OrthoDB" id="8117402at2759"/>
<dbReference type="PROSITE" id="PS00028">
    <property type="entry name" value="ZINC_FINGER_C2H2_1"/>
    <property type="match status" value="21"/>
</dbReference>
<evidence type="ECO:0000256" key="3">
    <source>
        <dbReference type="ARBA" id="ARBA00022737"/>
    </source>
</evidence>
<feature type="domain" description="C2H2-type" evidence="8">
    <location>
        <begin position="240"/>
        <end position="267"/>
    </location>
</feature>
<dbReference type="InterPro" id="IPR050752">
    <property type="entry name" value="C2H2-ZF_domain"/>
</dbReference>
<dbReference type="SMART" id="SM00355">
    <property type="entry name" value="ZnF_C2H2"/>
    <property type="match status" value="26"/>
</dbReference>
<feature type="domain" description="C2H2-type" evidence="8">
    <location>
        <begin position="1381"/>
        <end position="1408"/>
    </location>
</feature>
<feature type="domain" description="C2H2-type" evidence="8">
    <location>
        <begin position="1047"/>
        <end position="1069"/>
    </location>
</feature>
<dbReference type="InterPro" id="IPR013087">
    <property type="entry name" value="Znf_C2H2_type"/>
</dbReference>
<protein>
    <submittedName>
        <fullName evidence="9">Si:dkey-89b17.4</fullName>
    </submittedName>
</protein>
<evidence type="ECO:0000256" key="6">
    <source>
        <dbReference type="PROSITE-ProRule" id="PRU00042"/>
    </source>
</evidence>
<dbReference type="KEGG" id="pki:111859750"/>
<evidence type="ECO:0000313" key="9">
    <source>
        <dbReference type="Ensembl" id="ENSPKIP00000036112.1"/>
    </source>
</evidence>
<proteinExistence type="inferred from homology"/>
<dbReference type="GO" id="GO:0000981">
    <property type="term" value="F:DNA-binding transcription factor activity, RNA polymerase II-specific"/>
    <property type="evidence" value="ECO:0007669"/>
    <property type="project" value="TreeGrafter"/>
</dbReference>
<dbReference type="SUPFAM" id="SSF57667">
    <property type="entry name" value="beta-beta-alpha zinc fingers"/>
    <property type="match status" value="14"/>
</dbReference>
<evidence type="ECO:0000259" key="8">
    <source>
        <dbReference type="PROSITE" id="PS50157"/>
    </source>
</evidence>
<dbReference type="GO" id="GO:0005634">
    <property type="term" value="C:nucleus"/>
    <property type="evidence" value="ECO:0007669"/>
    <property type="project" value="UniProtKB-SubCell"/>
</dbReference>
<dbReference type="Pfam" id="PF13912">
    <property type="entry name" value="zf-C2H2_6"/>
    <property type="match status" value="2"/>
</dbReference>
<feature type="domain" description="C2H2-type" evidence="8">
    <location>
        <begin position="1179"/>
        <end position="1202"/>
    </location>
</feature>
<name>A0A3B3SZA5_9TELE</name>
<feature type="domain" description="C2H2-type" evidence="8">
    <location>
        <begin position="800"/>
        <end position="827"/>
    </location>
</feature>
<reference evidence="9" key="1">
    <citation type="submission" date="2025-08" db="UniProtKB">
        <authorList>
            <consortium name="Ensembl"/>
        </authorList>
    </citation>
    <scope>IDENTIFICATION</scope>
</reference>
<feature type="domain" description="C2H2-type" evidence="8">
    <location>
        <begin position="156"/>
        <end position="178"/>
    </location>
</feature>
<evidence type="ECO:0000256" key="4">
    <source>
        <dbReference type="ARBA" id="ARBA00022771"/>
    </source>
</evidence>
<feature type="domain" description="C2H2-type" evidence="8">
    <location>
        <begin position="16"/>
        <end position="38"/>
    </location>
</feature>
<feature type="domain" description="C2H2-type" evidence="8">
    <location>
        <begin position="183"/>
        <end position="210"/>
    </location>
</feature>
<evidence type="ECO:0000313" key="10">
    <source>
        <dbReference type="Proteomes" id="UP000261540"/>
    </source>
</evidence>
<feature type="domain" description="C2H2-type" evidence="8">
    <location>
        <begin position="1102"/>
        <end position="1129"/>
    </location>
</feature>
<feature type="domain" description="C2H2-type" evidence="8">
    <location>
        <begin position="382"/>
        <end position="404"/>
    </location>
</feature>
<feature type="domain" description="C2H2-type" evidence="8">
    <location>
        <begin position="71"/>
        <end position="98"/>
    </location>
</feature>